<dbReference type="SUPFAM" id="SSF82171">
    <property type="entry name" value="DPP6 N-terminal domain-like"/>
    <property type="match status" value="1"/>
</dbReference>
<feature type="region of interest" description="Disordered" evidence="1">
    <location>
        <begin position="1"/>
        <end position="41"/>
    </location>
</feature>
<dbReference type="AlphaFoldDB" id="A0AAD8Y5C4"/>
<keyword evidence="2" id="KW-1133">Transmembrane helix</keyword>
<dbReference type="Proteomes" id="UP001224775">
    <property type="component" value="Unassembled WGS sequence"/>
</dbReference>
<evidence type="ECO:0000256" key="1">
    <source>
        <dbReference type="SAM" id="MobiDB-lite"/>
    </source>
</evidence>
<sequence length="1084" mass="118452">MPGSLELVDNHDQKSRGYYGRGRDNRRAATTTTSGRGGGTNDLIFTVEDHDGIPVGIQAHRQQEEDTNFGFEDELDFEAMARRRARRKRGCVFGMFFLSFFAAGIFAHMHYSGVSGGRLRHGDKNTGGGNYGEETEEVIIVNEEVDNSEDSEAMGSSSSSTVEGGMEEFEKEAEKEELWQIASPNPEFEICSPPLKSNDAMPLFHIGQFITIPEAPSQTGLDNDNPTENLEERYVYALSAMDISDDASIISIGFADYAGPPHRTSDYTYYSVGMVRTFAYDCEQSKYRQVGQDLRGSNDGEQFGHRVSTSADGKTMAISAPSESYSGGNGFVNVYYLDDEASTAPAWTKLGSRIDNLDSTSHDRIGHAISLSYNGQTLAILGVQTDHTYIVRVFKYNPIEREWKMRGESLLVSVNYDDLYEFAPQLSLRDDGSELSISDPESGIVRYRYKWQENVWDKMVEEEQQYAAFSVMSDAIANYTADGGMWWIDSVATDRDADVIAFTSWTDTADTYDVHSVKLVDFSLPHQDPVVAYNVTWKDYSVGVNVAVAKEGGVAAVVVSKTDVDDDEFWSDSSTVGALTVLHRDDAVGVGEWAVIGKDTDSEGMGVLGDFVSLSGDGRIVAIGSTDVVELYGVILHNDHAVAKEDEDNDDNKAEAAATDKHKFDICPPSWEGETTELNSLPLSPEEHTIALALSSDASFIAIGIDSNDGEDRGFARIYGWSCADAKYIQVGQDLFGTNSLDGFGQSVDLSSDGRTMAVGANQPPPGKSGYVSVYNLDEAAFKWILVGHRIDQFPKNVGDVGREVKISHDGTVVTFSGYVMEEEENYVYGHSFVRTVVHEHDEWKEKGDDLIGSIEFDEHGTEMHISMSGDGNTLAVVGSYSTFLAKVYIFNSHEKNWTESVIPVPSEEEVAWPDSEEYDDDGEVMVSFDDEEFYQYFNGGDVSLNGNGKILAVAGNGYCSVGGEYAYVRMLHLEDGGDWLSSTDPMGSTEKAISSVDVDDAGLHLAMGVNSHSDDLAYQGGLFVATAVTDSNGDKLLDWLGDSTGIVVGTSENDLLGSRVAISSDGTVAAASSRKGYIAFYKT</sequence>
<accession>A0AAD8Y5C4</accession>
<evidence type="ECO:0000256" key="2">
    <source>
        <dbReference type="SAM" id="Phobius"/>
    </source>
</evidence>
<proteinExistence type="predicted"/>
<feature type="transmembrane region" description="Helical" evidence="2">
    <location>
        <begin position="90"/>
        <end position="111"/>
    </location>
</feature>
<protein>
    <submittedName>
        <fullName evidence="3">Uncharacterized protein</fullName>
    </submittedName>
</protein>
<reference evidence="3" key="1">
    <citation type="submission" date="2023-06" db="EMBL/GenBank/DDBJ databases">
        <title>Survivors Of The Sea: Transcriptome response of Skeletonema marinoi to long-term dormancy.</title>
        <authorList>
            <person name="Pinder M.I.M."/>
            <person name="Kourtchenko O."/>
            <person name="Robertson E.K."/>
            <person name="Larsson T."/>
            <person name="Maumus F."/>
            <person name="Osuna-Cruz C.M."/>
            <person name="Vancaester E."/>
            <person name="Stenow R."/>
            <person name="Vandepoele K."/>
            <person name="Ploug H."/>
            <person name="Bruchert V."/>
            <person name="Godhe A."/>
            <person name="Topel M."/>
        </authorList>
    </citation>
    <scope>NUCLEOTIDE SEQUENCE</scope>
    <source>
        <strain evidence="3">R05AC</strain>
    </source>
</reference>
<gene>
    <name evidence="3" type="ORF">QTG54_009897</name>
</gene>
<keyword evidence="2" id="KW-0472">Membrane</keyword>
<keyword evidence="4" id="KW-1185">Reference proteome</keyword>
<evidence type="ECO:0000313" key="3">
    <source>
        <dbReference type="EMBL" id="KAK1739354.1"/>
    </source>
</evidence>
<feature type="compositionally biased region" description="Basic and acidic residues" evidence="1">
    <location>
        <begin position="8"/>
        <end position="27"/>
    </location>
</feature>
<dbReference type="EMBL" id="JATAAI010000018">
    <property type="protein sequence ID" value="KAK1739354.1"/>
    <property type="molecule type" value="Genomic_DNA"/>
</dbReference>
<comment type="caution">
    <text evidence="3">The sequence shown here is derived from an EMBL/GenBank/DDBJ whole genome shotgun (WGS) entry which is preliminary data.</text>
</comment>
<keyword evidence="2" id="KW-0812">Transmembrane</keyword>
<organism evidence="3 4">
    <name type="scientific">Skeletonema marinoi</name>
    <dbReference type="NCBI Taxonomy" id="267567"/>
    <lineage>
        <taxon>Eukaryota</taxon>
        <taxon>Sar</taxon>
        <taxon>Stramenopiles</taxon>
        <taxon>Ochrophyta</taxon>
        <taxon>Bacillariophyta</taxon>
        <taxon>Coscinodiscophyceae</taxon>
        <taxon>Thalassiosirophycidae</taxon>
        <taxon>Thalassiosirales</taxon>
        <taxon>Skeletonemataceae</taxon>
        <taxon>Skeletonema</taxon>
        <taxon>Skeletonema marinoi-dohrnii complex</taxon>
    </lineage>
</organism>
<name>A0AAD8Y5C4_9STRA</name>
<evidence type="ECO:0000313" key="4">
    <source>
        <dbReference type="Proteomes" id="UP001224775"/>
    </source>
</evidence>
<dbReference type="SUPFAM" id="SSF75011">
    <property type="entry name" value="3-carboxy-cis,cis-mucoante lactonizing enzyme"/>
    <property type="match status" value="1"/>
</dbReference>